<sequence>MPRSWPRSPRGGGTIPTIGHLDLETDGGPTLFGLPAEVADDDDRDEPALAATAPGGPPATPGLVVVKRADPIGAVALVLAGVAANASLLLSWWPGQGPSGLSLVRRGAEALDSGVGEAVRSVVWQPLAVVLCGGVLVLLGFLLLVPARAHRFVGVLALAVALVAAAAVVLLLADDGLATDGFGPGLWCAVAVPVLGVLGSLKAMLTAPLVTVGPR</sequence>
<comment type="caution">
    <text evidence="2">The sequence shown here is derived from an EMBL/GenBank/DDBJ whole genome shotgun (WGS) entry which is preliminary data.</text>
</comment>
<evidence type="ECO:0000256" key="1">
    <source>
        <dbReference type="SAM" id="Phobius"/>
    </source>
</evidence>
<feature type="transmembrane region" description="Helical" evidence="1">
    <location>
        <begin position="72"/>
        <end position="93"/>
    </location>
</feature>
<name>A0ABW4XC32_9ACTN</name>
<keyword evidence="1" id="KW-0812">Transmembrane</keyword>
<reference evidence="3" key="1">
    <citation type="journal article" date="2019" name="Int. J. Syst. Evol. Microbiol.">
        <title>The Global Catalogue of Microorganisms (GCM) 10K type strain sequencing project: providing services to taxonomists for standard genome sequencing and annotation.</title>
        <authorList>
            <consortium name="The Broad Institute Genomics Platform"/>
            <consortium name="The Broad Institute Genome Sequencing Center for Infectious Disease"/>
            <person name="Wu L."/>
            <person name="Ma J."/>
        </authorList>
    </citation>
    <scope>NUCLEOTIDE SEQUENCE [LARGE SCALE GENOMIC DNA]</scope>
    <source>
        <strain evidence="3">JCM 3338</strain>
    </source>
</reference>
<gene>
    <name evidence="2" type="ORF">ACFSHS_12750</name>
</gene>
<feature type="transmembrane region" description="Helical" evidence="1">
    <location>
        <begin position="152"/>
        <end position="172"/>
    </location>
</feature>
<proteinExistence type="predicted"/>
<evidence type="ECO:0000313" key="3">
    <source>
        <dbReference type="Proteomes" id="UP001597402"/>
    </source>
</evidence>
<keyword evidence="1" id="KW-0472">Membrane</keyword>
<keyword evidence="3" id="KW-1185">Reference proteome</keyword>
<accession>A0ABW4XC32</accession>
<evidence type="ECO:0000313" key="2">
    <source>
        <dbReference type="EMBL" id="MFD2092439.1"/>
    </source>
</evidence>
<dbReference type="EMBL" id="JBHUHP010000010">
    <property type="protein sequence ID" value="MFD2092439.1"/>
    <property type="molecule type" value="Genomic_DNA"/>
</dbReference>
<organism evidence="2 3">
    <name type="scientific">Blastococcus deserti</name>
    <dbReference type="NCBI Taxonomy" id="2259033"/>
    <lineage>
        <taxon>Bacteria</taxon>
        <taxon>Bacillati</taxon>
        <taxon>Actinomycetota</taxon>
        <taxon>Actinomycetes</taxon>
        <taxon>Geodermatophilales</taxon>
        <taxon>Geodermatophilaceae</taxon>
        <taxon>Blastococcus</taxon>
    </lineage>
</organism>
<feature type="transmembrane region" description="Helical" evidence="1">
    <location>
        <begin position="123"/>
        <end position="145"/>
    </location>
</feature>
<dbReference type="RefSeq" id="WP_376876326.1">
    <property type="nucleotide sequence ID" value="NZ_JBHUHP010000010.1"/>
</dbReference>
<feature type="transmembrane region" description="Helical" evidence="1">
    <location>
        <begin position="184"/>
        <end position="205"/>
    </location>
</feature>
<protein>
    <submittedName>
        <fullName evidence="2">Uncharacterized protein</fullName>
    </submittedName>
</protein>
<keyword evidence="1" id="KW-1133">Transmembrane helix</keyword>
<dbReference type="Proteomes" id="UP001597402">
    <property type="component" value="Unassembled WGS sequence"/>
</dbReference>